<accession>A0A3S0XAH5</accession>
<dbReference type="OrthoDB" id="5054050at2"/>
<dbReference type="AlphaFoldDB" id="A0A3S0XAH5"/>
<feature type="transmembrane region" description="Helical" evidence="1">
    <location>
        <begin position="253"/>
        <end position="275"/>
    </location>
</feature>
<dbReference type="EMBL" id="RZGZ01000002">
    <property type="protein sequence ID" value="RUR00746.1"/>
    <property type="molecule type" value="Genomic_DNA"/>
</dbReference>
<name>A0A3S0XAH5_9MICO</name>
<gene>
    <name evidence="2" type="ORF">ELQ94_04080</name>
</gene>
<comment type="caution">
    <text evidence="2">The sequence shown here is derived from an EMBL/GenBank/DDBJ whole genome shotgun (WGS) entry which is preliminary data.</text>
</comment>
<reference evidence="2 3" key="1">
    <citation type="submission" date="2018-12" db="EMBL/GenBank/DDBJ databases">
        <authorList>
            <person name="Li F."/>
        </authorList>
    </citation>
    <scope>NUCLEOTIDE SEQUENCE [LARGE SCALE GENOMIC DNA]</scope>
    <source>
        <strain evidence="2 3">EGI 6500705</strain>
    </source>
</reference>
<keyword evidence="1" id="KW-0472">Membrane</keyword>
<dbReference type="RefSeq" id="WP_127047507.1">
    <property type="nucleotide sequence ID" value="NZ_RZGZ01000002.1"/>
</dbReference>
<keyword evidence="3" id="KW-1185">Reference proteome</keyword>
<dbReference type="Proteomes" id="UP000274909">
    <property type="component" value="Unassembled WGS sequence"/>
</dbReference>
<proteinExistence type="predicted"/>
<keyword evidence="1" id="KW-0812">Transmembrane</keyword>
<protein>
    <submittedName>
        <fullName evidence="2">Uncharacterized protein</fullName>
    </submittedName>
</protein>
<evidence type="ECO:0000313" key="3">
    <source>
        <dbReference type="Proteomes" id="UP000274909"/>
    </source>
</evidence>
<sequence length="279" mass="30743">MLNGIENISQLLRFASANGWGYDAVAEPPAVGAGLWERVSVGIVRDRVSGDGWETGRITGGTRQTQSVEQRGGWTITRSVRITSPESSIDLGYLAIRLPRRLPHMILDAKSNDRGPFSSLLNRPAADQALSLEGDFDSHFRLYVPSGYERDALYVFTPDLMALLIDESGDLDVEIRDDRLIVYKPGGFAFERVATWERFERIRQTVGEKAWSQTDMYLDERVAAAPGLRFAGPAQNDVGASGSRLRSRLPRMAWVGIGIALASLVFAAAIVWIVLSAVF</sequence>
<keyword evidence="1" id="KW-1133">Transmembrane helix</keyword>
<evidence type="ECO:0000313" key="2">
    <source>
        <dbReference type="EMBL" id="RUR00746.1"/>
    </source>
</evidence>
<evidence type="ECO:0000256" key="1">
    <source>
        <dbReference type="SAM" id="Phobius"/>
    </source>
</evidence>
<organism evidence="2 3">
    <name type="scientific">Labedella endophytica</name>
    <dbReference type="NCBI Taxonomy" id="1523160"/>
    <lineage>
        <taxon>Bacteria</taxon>
        <taxon>Bacillati</taxon>
        <taxon>Actinomycetota</taxon>
        <taxon>Actinomycetes</taxon>
        <taxon>Micrococcales</taxon>
        <taxon>Microbacteriaceae</taxon>
        <taxon>Labedella</taxon>
    </lineage>
</organism>